<feature type="binding site" evidence="11">
    <location>
        <position position="324"/>
    </location>
    <ligand>
        <name>[4Fe-4S] cluster</name>
        <dbReference type="ChEBI" id="CHEBI:49883"/>
    </ligand>
</feature>
<gene>
    <name evidence="11" type="primary">nth</name>
    <name evidence="13" type="ORF">TTHT_1976</name>
</gene>
<reference evidence="13 14" key="1">
    <citation type="journal article" date="2012" name="Extremophiles">
        <title>Thermotomaculum hydrothermale gen. nov., sp. nov., a novel heterotrophic thermophile within the phylum Acidobacteria from a deep-sea hydrothermal vent chimney in the Southern Okinawa Trough.</title>
        <authorList>
            <person name="Izumi H."/>
            <person name="Nunoura T."/>
            <person name="Miyazaki M."/>
            <person name="Mino S."/>
            <person name="Toki T."/>
            <person name="Takai K."/>
            <person name="Sako Y."/>
            <person name="Sawabe T."/>
            <person name="Nakagawa S."/>
        </authorList>
    </citation>
    <scope>NUCLEOTIDE SEQUENCE [LARGE SCALE GENOMIC DNA]</scope>
    <source>
        <strain evidence="13 14">AC55</strain>
    </source>
</reference>
<dbReference type="GO" id="GO:0046872">
    <property type="term" value="F:metal ion binding"/>
    <property type="evidence" value="ECO:0007669"/>
    <property type="project" value="UniProtKB-KW"/>
</dbReference>
<keyword evidence="4 11" id="KW-0227">DNA damage</keyword>
<organism evidence="13 14">
    <name type="scientific">Thermotomaculum hydrothermale</name>
    <dbReference type="NCBI Taxonomy" id="981385"/>
    <lineage>
        <taxon>Bacteria</taxon>
        <taxon>Pseudomonadati</taxon>
        <taxon>Acidobacteriota</taxon>
        <taxon>Holophagae</taxon>
        <taxon>Thermotomaculales</taxon>
        <taxon>Thermotomaculaceae</taxon>
        <taxon>Thermotomaculum</taxon>
    </lineage>
</organism>
<dbReference type="GO" id="GO:0051539">
    <property type="term" value="F:4 iron, 4 sulfur cluster binding"/>
    <property type="evidence" value="ECO:0007669"/>
    <property type="project" value="UniProtKB-UniRule"/>
</dbReference>
<dbReference type="FunFam" id="1.10.340.30:FF:000001">
    <property type="entry name" value="Endonuclease III"/>
    <property type="match status" value="1"/>
</dbReference>
<comment type="similarity">
    <text evidence="1 11">Belongs to the Nth/MutY family.</text>
</comment>
<dbReference type="PROSITE" id="PS00764">
    <property type="entry name" value="ENDONUCLEASE_III_1"/>
    <property type="match status" value="1"/>
</dbReference>
<feature type="domain" description="HhH-GPD" evidence="12">
    <location>
        <begin position="165"/>
        <end position="312"/>
    </location>
</feature>
<keyword evidence="9 11" id="KW-0456">Lyase</keyword>
<dbReference type="RefSeq" id="WP_201327728.1">
    <property type="nucleotide sequence ID" value="NZ_AP017470.1"/>
</dbReference>
<protein>
    <recommendedName>
        <fullName evidence="11">Endonuclease III</fullName>
        <ecNumber evidence="11">4.2.99.18</ecNumber>
    </recommendedName>
    <alternativeName>
        <fullName evidence="11">DNA-(apurinic or apyrimidinic site) lyase</fullName>
    </alternativeName>
</protein>
<comment type="catalytic activity">
    <reaction evidence="11">
        <text>2'-deoxyribonucleotide-(2'-deoxyribose 5'-phosphate)-2'-deoxyribonucleotide-DNA = a 3'-end 2'-deoxyribonucleotide-(2,3-dehydro-2,3-deoxyribose 5'-phosphate)-DNA + a 5'-end 5'-phospho-2'-deoxyribonucleoside-DNA + H(+)</text>
        <dbReference type="Rhea" id="RHEA:66592"/>
        <dbReference type="Rhea" id="RHEA-COMP:13180"/>
        <dbReference type="Rhea" id="RHEA-COMP:16897"/>
        <dbReference type="Rhea" id="RHEA-COMP:17067"/>
        <dbReference type="ChEBI" id="CHEBI:15378"/>
        <dbReference type="ChEBI" id="CHEBI:136412"/>
        <dbReference type="ChEBI" id="CHEBI:157695"/>
        <dbReference type="ChEBI" id="CHEBI:167181"/>
        <dbReference type="EC" id="4.2.99.18"/>
    </reaction>
</comment>
<keyword evidence="6 11" id="KW-0408">Iron</keyword>
<evidence type="ECO:0000256" key="7">
    <source>
        <dbReference type="ARBA" id="ARBA00023014"/>
    </source>
</evidence>
<proteinExistence type="inferred from homology"/>
<evidence type="ECO:0000313" key="13">
    <source>
        <dbReference type="EMBL" id="BBB33419.1"/>
    </source>
</evidence>
<dbReference type="GO" id="GO:0003677">
    <property type="term" value="F:DNA binding"/>
    <property type="evidence" value="ECO:0007669"/>
    <property type="project" value="UniProtKB-UniRule"/>
</dbReference>
<accession>A0A7R6SZ29</accession>
<sequence length="344" mass="39524">MNKGIYLIIAFLSENINLKTKSKVFPLKKGYYYYCGSAINGLAARIKRHLKKNKEKKHWHIDFLLEKAEIILINPYIVGDNSLEHILADILKEDLVSIKGFGCGDCKCESHLFYSKKLVAKPYLKILFQKHIEKVVEILLDLYRGKETPVEKFKTPWELLVSCIISLRTKDEVTAVSAERLFKEAPTPYHLMKLSPEKIGELIYPAGFYKTKGKNLQKVAEIIVKEYDGKVPDNKEDLLKLPNVGIKTANLVLANGFGHYEVCVDTHVHRISNRLGFIKTKTPEESEKVLKNILPKKYIREYNGLLVKHGQNICKPIRPLCDRCPLTKLCMFYLKNEDSKTKKS</sequence>
<keyword evidence="14" id="KW-1185">Reference proteome</keyword>
<feature type="binding site" evidence="11">
    <location>
        <position position="314"/>
    </location>
    <ligand>
        <name>[4Fe-4S] cluster</name>
        <dbReference type="ChEBI" id="CHEBI:49883"/>
    </ligand>
</feature>
<dbReference type="GO" id="GO:0140078">
    <property type="term" value="F:class I DNA-(apurinic or apyrimidinic site) endonuclease activity"/>
    <property type="evidence" value="ECO:0007669"/>
    <property type="project" value="UniProtKB-EC"/>
</dbReference>
<dbReference type="GO" id="GO:0006285">
    <property type="term" value="P:base-excision repair, AP site formation"/>
    <property type="evidence" value="ECO:0007669"/>
    <property type="project" value="TreeGrafter"/>
</dbReference>
<evidence type="ECO:0000313" key="14">
    <source>
        <dbReference type="Proteomes" id="UP000595564"/>
    </source>
</evidence>
<keyword evidence="8 11" id="KW-0234">DNA repair</keyword>
<evidence type="ECO:0000256" key="1">
    <source>
        <dbReference type="ARBA" id="ARBA00008343"/>
    </source>
</evidence>
<evidence type="ECO:0000256" key="3">
    <source>
        <dbReference type="ARBA" id="ARBA00022723"/>
    </source>
</evidence>
<keyword evidence="11" id="KW-0238">DNA-binding</keyword>
<dbReference type="InterPro" id="IPR004035">
    <property type="entry name" value="Endouclease-III_FeS-bd_BS"/>
</dbReference>
<dbReference type="GO" id="GO:0006289">
    <property type="term" value="P:nucleotide-excision repair"/>
    <property type="evidence" value="ECO:0007669"/>
    <property type="project" value="TreeGrafter"/>
</dbReference>
<dbReference type="PANTHER" id="PTHR43286">
    <property type="entry name" value="ENDONUCLEASE III-LIKE PROTEIN 1"/>
    <property type="match status" value="1"/>
</dbReference>
<dbReference type="InterPro" id="IPR011257">
    <property type="entry name" value="DNA_glycosylase"/>
</dbReference>
<dbReference type="SMART" id="SM00478">
    <property type="entry name" value="ENDO3c"/>
    <property type="match status" value="1"/>
</dbReference>
<dbReference type="InterPro" id="IPR005759">
    <property type="entry name" value="Nth"/>
</dbReference>
<dbReference type="InterPro" id="IPR003265">
    <property type="entry name" value="HhH-GPD_domain"/>
</dbReference>
<name>A0A7R6SZ29_9BACT</name>
<keyword evidence="2 11" id="KW-0004">4Fe-4S</keyword>
<dbReference type="Gene3D" id="1.10.340.30">
    <property type="entry name" value="Hypothetical protein, domain 2"/>
    <property type="match status" value="1"/>
</dbReference>
<dbReference type="CDD" id="cd00056">
    <property type="entry name" value="ENDO3c"/>
    <property type="match status" value="1"/>
</dbReference>
<evidence type="ECO:0000259" key="12">
    <source>
        <dbReference type="SMART" id="SM00478"/>
    </source>
</evidence>
<keyword evidence="13" id="KW-0255">Endonuclease</keyword>
<dbReference type="Pfam" id="PF01986">
    <property type="entry name" value="DUF123"/>
    <property type="match status" value="1"/>
</dbReference>
<dbReference type="PANTHER" id="PTHR43286:SF1">
    <property type="entry name" value="ENDONUCLEASE III-LIKE PROTEIN 1"/>
    <property type="match status" value="1"/>
</dbReference>
<dbReference type="SUPFAM" id="SSF48150">
    <property type="entry name" value="DNA-glycosylase"/>
    <property type="match status" value="1"/>
</dbReference>
<feature type="binding site" evidence="11">
    <location>
        <position position="321"/>
    </location>
    <ligand>
        <name>[4Fe-4S] cluster</name>
        <dbReference type="ChEBI" id="CHEBI:49883"/>
    </ligand>
</feature>
<comment type="function">
    <text evidence="11">DNA repair enzyme that has both DNA N-glycosylase activity and AP-lyase activity. The DNA N-glycosylase activity releases various damaged pyrimidines from DNA by cleaving the N-glycosidic bond, leaving an AP (apurinic/apyrimidinic) site. The AP-lyase activity cleaves the phosphodiester bond 3' to the AP site by a beta-elimination, leaving a 3'-terminal unsaturated sugar and a product with a terminal 5'-phosphate.</text>
</comment>
<dbReference type="Proteomes" id="UP000595564">
    <property type="component" value="Chromosome"/>
</dbReference>
<evidence type="ECO:0000256" key="5">
    <source>
        <dbReference type="ARBA" id="ARBA00022801"/>
    </source>
</evidence>
<evidence type="ECO:0000256" key="8">
    <source>
        <dbReference type="ARBA" id="ARBA00023204"/>
    </source>
</evidence>
<feature type="binding site" evidence="11">
    <location>
        <position position="330"/>
    </location>
    <ligand>
        <name>[4Fe-4S] cluster</name>
        <dbReference type="ChEBI" id="CHEBI:49883"/>
    </ligand>
</feature>
<keyword evidence="3 11" id="KW-0479">Metal-binding</keyword>
<dbReference type="EMBL" id="AP017470">
    <property type="protein sequence ID" value="BBB33419.1"/>
    <property type="molecule type" value="Genomic_DNA"/>
</dbReference>
<dbReference type="AlphaFoldDB" id="A0A7R6SZ29"/>
<dbReference type="Pfam" id="PF00730">
    <property type="entry name" value="HhH-GPD"/>
    <property type="match status" value="1"/>
</dbReference>
<dbReference type="InterPro" id="IPR023170">
    <property type="entry name" value="HhH_base_excis_C"/>
</dbReference>
<keyword evidence="13" id="KW-0540">Nuclease</keyword>
<keyword evidence="5 11" id="KW-0378">Hydrolase</keyword>
<dbReference type="Gene3D" id="1.10.1670.10">
    <property type="entry name" value="Helix-hairpin-Helix base-excision DNA repair enzymes (C-terminal)"/>
    <property type="match status" value="1"/>
</dbReference>
<evidence type="ECO:0000256" key="9">
    <source>
        <dbReference type="ARBA" id="ARBA00023239"/>
    </source>
</evidence>
<comment type="cofactor">
    <cofactor evidence="11">
        <name>[4Fe-4S] cluster</name>
        <dbReference type="ChEBI" id="CHEBI:49883"/>
    </cofactor>
    <text evidence="11">Binds 1 [4Fe-4S] cluster.</text>
</comment>
<evidence type="ECO:0000256" key="11">
    <source>
        <dbReference type="HAMAP-Rule" id="MF_00942"/>
    </source>
</evidence>
<dbReference type="SMART" id="SM00525">
    <property type="entry name" value="FES"/>
    <property type="match status" value="1"/>
</dbReference>
<dbReference type="CDD" id="cd10441">
    <property type="entry name" value="GIY-YIG_COG1833"/>
    <property type="match status" value="1"/>
</dbReference>
<dbReference type="HAMAP" id="MF_00942">
    <property type="entry name" value="Nth"/>
    <property type="match status" value="1"/>
</dbReference>
<dbReference type="KEGG" id="thyd:TTHT_1976"/>
<evidence type="ECO:0000256" key="6">
    <source>
        <dbReference type="ARBA" id="ARBA00023004"/>
    </source>
</evidence>
<dbReference type="GO" id="GO:0000703">
    <property type="term" value="F:oxidized pyrimidine nucleobase lesion DNA N-glycosylase activity"/>
    <property type="evidence" value="ECO:0007669"/>
    <property type="project" value="TreeGrafter"/>
</dbReference>
<evidence type="ECO:0000256" key="10">
    <source>
        <dbReference type="ARBA" id="ARBA00023295"/>
    </source>
</evidence>
<dbReference type="EC" id="4.2.99.18" evidence="11"/>
<keyword evidence="10 11" id="KW-0326">Glycosidase</keyword>
<evidence type="ECO:0000256" key="4">
    <source>
        <dbReference type="ARBA" id="ARBA00022763"/>
    </source>
</evidence>
<evidence type="ECO:0000256" key="2">
    <source>
        <dbReference type="ARBA" id="ARBA00022485"/>
    </source>
</evidence>
<dbReference type="InterPro" id="IPR003651">
    <property type="entry name" value="Endonuclease3_FeS-loop_motif"/>
</dbReference>
<keyword evidence="7 11" id="KW-0411">Iron-sulfur</keyword>
<dbReference type="InterPro" id="IPR002837">
    <property type="entry name" value="DUF123"/>
</dbReference>